<organism evidence="2 3">
    <name type="scientific">Tuber borchii</name>
    <name type="common">White truffle</name>
    <dbReference type="NCBI Taxonomy" id="42251"/>
    <lineage>
        <taxon>Eukaryota</taxon>
        <taxon>Fungi</taxon>
        <taxon>Dikarya</taxon>
        <taxon>Ascomycota</taxon>
        <taxon>Pezizomycotina</taxon>
        <taxon>Pezizomycetes</taxon>
        <taxon>Pezizales</taxon>
        <taxon>Tuberaceae</taxon>
        <taxon>Tuber</taxon>
    </lineage>
</organism>
<protein>
    <submittedName>
        <fullName evidence="2">Uncharacterized protein</fullName>
    </submittedName>
</protein>
<gene>
    <name evidence="2" type="ORF">B9Z19DRAFT_1193053</name>
</gene>
<feature type="compositionally biased region" description="Basic residues" evidence="1">
    <location>
        <begin position="494"/>
        <end position="509"/>
    </location>
</feature>
<proteinExistence type="predicted"/>
<dbReference type="Proteomes" id="UP000244722">
    <property type="component" value="Unassembled WGS sequence"/>
</dbReference>
<dbReference type="AlphaFoldDB" id="A0A2T6ZTR8"/>
<keyword evidence="3" id="KW-1185">Reference proteome</keyword>
<comment type="caution">
    <text evidence="2">The sequence shown here is derived from an EMBL/GenBank/DDBJ whole genome shotgun (WGS) entry which is preliminary data.</text>
</comment>
<feature type="region of interest" description="Disordered" evidence="1">
    <location>
        <begin position="385"/>
        <end position="509"/>
    </location>
</feature>
<evidence type="ECO:0000313" key="2">
    <source>
        <dbReference type="EMBL" id="PUU78876.1"/>
    </source>
</evidence>
<feature type="compositionally biased region" description="Polar residues" evidence="1">
    <location>
        <begin position="456"/>
        <end position="470"/>
    </location>
</feature>
<dbReference type="EMBL" id="NESQ01000105">
    <property type="protein sequence ID" value="PUU78876.1"/>
    <property type="molecule type" value="Genomic_DNA"/>
</dbReference>
<name>A0A2T6ZTR8_TUBBO</name>
<evidence type="ECO:0000256" key="1">
    <source>
        <dbReference type="SAM" id="MobiDB-lite"/>
    </source>
</evidence>
<sequence length="509" mass="57203">MASSNWFQTNPTVLHASPPAFPPPLSSQPPDPATVERAILNPPFVWKGVPLRSFRCTSDGDLSKLAPLEEKGHFLSVPHEKRYRSLKRNLYQDLEDLARRHKVENKLESAIRVAVEEREITDFHEDFTRRLEWGDESSSLLLGRDVFSDAMREDGILENGAAGLMQSSRERAREDPYVAVARFSENGQGSPFPSVRNYFRHYPGISISLTVTDFYRRLEQKREEFGNALEFQQMWEWSERHWNFFEAVSRLRDWARSKKANEDGTSEGSEVATNLGDAEDLEVIWWSPELEAEKRRHQWAILRRIIAAFKINEEDFPEICAPGGRTLECYFSLGKYGIKEKWYPVDRELEGKGKGGVKEAMERIDCFEGVLASGGSLAEASMAVIKRSQERDSRVTSGDHSTTPERDQGGSGEETPTQQDFIMQAVPDHPPTKDSSCSSGGTLVKGQGSLDPFDDSNGNAEMNTKASISTLRDGLIGAAARPGPPDQPAQGRFGSRRNPKARIRPPFKP</sequence>
<reference evidence="2 3" key="1">
    <citation type="submission" date="2017-04" db="EMBL/GenBank/DDBJ databases">
        <title>Draft genome sequence of Tuber borchii Vittad., a whitish edible truffle.</title>
        <authorList>
            <consortium name="DOE Joint Genome Institute"/>
            <person name="Murat C."/>
            <person name="Kuo A."/>
            <person name="Barry K.W."/>
            <person name="Clum A."/>
            <person name="Dockter R.B."/>
            <person name="Fauchery L."/>
            <person name="Iotti M."/>
            <person name="Kohler A."/>
            <person name="Labutti K."/>
            <person name="Lindquist E.A."/>
            <person name="Lipzen A."/>
            <person name="Ohm R.A."/>
            <person name="Wang M."/>
            <person name="Grigoriev I.V."/>
            <person name="Zambonelli A."/>
            <person name="Martin F.M."/>
        </authorList>
    </citation>
    <scope>NUCLEOTIDE SEQUENCE [LARGE SCALE GENOMIC DNA]</scope>
    <source>
        <strain evidence="2 3">Tbo3840</strain>
    </source>
</reference>
<accession>A0A2T6ZTR8</accession>
<evidence type="ECO:0000313" key="3">
    <source>
        <dbReference type="Proteomes" id="UP000244722"/>
    </source>
</evidence>
<dbReference type="OrthoDB" id="5347748at2759"/>